<feature type="transmembrane region" description="Helical" evidence="7">
    <location>
        <begin position="95"/>
        <end position="114"/>
    </location>
</feature>
<keyword evidence="5 7" id="KW-1133">Transmembrane helix</keyword>
<dbReference type="AlphaFoldDB" id="A0A8K0LDI9"/>
<gene>
    <name evidence="9" type="ORF">KVT40_001852</name>
</gene>
<keyword evidence="10" id="KW-1185">Reference proteome</keyword>
<evidence type="ECO:0000256" key="3">
    <source>
        <dbReference type="ARBA" id="ARBA00022448"/>
    </source>
</evidence>
<feature type="transmembrane region" description="Helical" evidence="7">
    <location>
        <begin position="413"/>
        <end position="434"/>
    </location>
</feature>
<feature type="transmembrane region" description="Helical" evidence="7">
    <location>
        <begin position="440"/>
        <end position="461"/>
    </location>
</feature>
<dbReference type="Pfam" id="PF00083">
    <property type="entry name" value="Sugar_tr"/>
    <property type="match status" value="1"/>
</dbReference>
<dbReference type="FunFam" id="1.20.1250.20:FF:000134">
    <property type="entry name" value="MFS sugar transporter protein"/>
    <property type="match status" value="1"/>
</dbReference>
<evidence type="ECO:0000256" key="5">
    <source>
        <dbReference type="ARBA" id="ARBA00022989"/>
    </source>
</evidence>
<dbReference type="Gene3D" id="3.40.50.1110">
    <property type="entry name" value="SGNH hydrolase"/>
    <property type="match status" value="1"/>
</dbReference>
<dbReference type="PROSITE" id="PS50850">
    <property type="entry name" value="MFS"/>
    <property type="match status" value="1"/>
</dbReference>
<keyword evidence="4 7" id="KW-0812">Transmembrane</keyword>
<proteinExistence type="inferred from homology"/>
<protein>
    <recommendedName>
        <fullName evidence="8">Major facilitator superfamily (MFS) profile domain-containing protein</fullName>
    </recommendedName>
</protein>
<dbReference type="SUPFAM" id="SSF52266">
    <property type="entry name" value="SGNH hydrolase"/>
    <property type="match status" value="1"/>
</dbReference>
<comment type="caution">
    <text evidence="9">The sequence shown here is derived from an EMBL/GenBank/DDBJ whole genome shotgun (WGS) entry which is preliminary data.</text>
</comment>
<comment type="subcellular location">
    <subcellularLocation>
        <location evidence="1">Membrane</location>
        <topology evidence="1">Multi-pass membrane protein</topology>
    </subcellularLocation>
</comment>
<dbReference type="PROSITE" id="PS00216">
    <property type="entry name" value="SUGAR_TRANSPORT_1"/>
    <property type="match status" value="1"/>
</dbReference>
<feature type="transmembrane region" description="Helical" evidence="7">
    <location>
        <begin position="153"/>
        <end position="175"/>
    </location>
</feature>
<feature type="transmembrane region" description="Helical" evidence="7">
    <location>
        <begin position="314"/>
        <end position="335"/>
    </location>
</feature>
<dbReference type="Gene3D" id="1.20.1250.20">
    <property type="entry name" value="MFS general substrate transporter like domains"/>
    <property type="match status" value="1"/>
</dbReference>
<feature type="transmembrane region" description="Helical" evidence="7">
    <location>
        <begin position="120"/>
        <end position="141"/>
    </location>
</feature>
<evidence type="ECO:0000259" key="8">
    <source>
        <dbReference type="PROSITE" id="PS50850"/>
    </source>
</evidence>
<evidence type="ECO:0000313" key="10">
    <source>
        <dbReference type="Proteomes" id="UP000809789"/>
    </source>
</evidence>
<evidence type="ECO:0000256" key="7">
    <source>
        <dbReference type="SAM" id="Phobius"/>
    </source>
</evidence>
<dbReference type="Proteomes" id="UP000809789">
    <property type="component" value="Unassembled WGS sequence"/>
</dbReference>
<dbReference type="InterPro" id="IPR036514">
    <property type="entry name" value="SGNH_hydro_sf"/>
</dbReference>
<dbReference type="InterPro" id="IPR050360">
    <property type="entry name" value="MFS_Sugar_Transporters"/>
</dbReference>
<dbReference type="GO" id="GO:0016020">
    <property type="term" value="C:membrane"/>
    <property type="evidence" value="ECO:0007669"/>
    <property type="project" value="UniProtKB-SubCell"/>
</dbReference>
<dbReference type="InterPro" id="IPR005828">
    <property type="entry name" value="MFS_sugar_transport-like"/>
</dbReference>
<evidence type="ECO:0000313" key="9">
    <source>
        <dbReference type="EMBL" id="KAG8630233.1"/>
    </source>
</evidence>
<feature type="transmembrane region" description="Helical" evidence="7">
    <location>
        <begin position="373"/>
        <end position="392"/>
    </location>
</feature>
<dbReference type="PANTHER" id="PTHR48022">
    <property type="entry name" value="PLASTIDIC GLUCOSE TRANSPORTER 4"/>
    <property type="match status" value="1"/>
</dbReference>
<evidence type="ECO:0000256" key="6">
    <source>
        <dbReference type="ARBA" id="ARBA00023136"/>
    </source>
</evidence>
<reference evidence="9" key="1">
    <citation type="submission" date="2021-07" db="EMBL/GenBank/DDBJ databases">
        <title>Elsinoe batatas strain:CRI-CJ2 Genome sequencing and assembly.</title>
        <authorList>
            <person name="Huang L."/>
        </authorList>
    </citation>
    <scope>NUCLEOTIDE SEQUENCE</scope>
    <source>
        <strain evidence="9">CRI-CJ2</strain>
    </source>
</reference>
<dbReference type="SUPFAM" id="SSF103473">
    <property type="entry name" value="MFS general substrate transporter"/>
    <property type="match status" value="1"/>
</dbReference>
<dbReference type="InterPro" id="IPR020846">
    <property type="entry name" value="MFS_dom"/>
</dbReference>
<comment type="similarity">
    <text evidence="2">Belongs to the major facilitator superfamily. Sugar transporter (TC 2.A.1.1) family.</text>
</comment>
<keyword evidence="6 7" id="KW-0472">Membrane</keyword>
<feature type="transmembrane region" description="Helical" evidence="7">
    <location>
        <begin position="276"/>
        <end position="302"/>
    </location>
</feature>
<dbReference type="EMBL" id="JAESVG020000002">
    <property type="protein sequence ID" value="KAG8630233.1"/>
    <property type="molecule type" value="Genomic_DNA"/>
</dbReference>
<feature type="domain" description="Major facilitator superfamily (MFS) profile" evidence="8">
    <location>
        <begin position="27"/>
        <end position="465"/>
    </location>
</feature>
<dbReference type="InterPro" id="IPR036259">
    <property type="entry name" value="MFS_trans_sf"/>
</dbReference>
<organism evidence="9 10">
    <name type="scientific">Elsinoe batatas</name>
    <dbReference type="NCBI Taxonomy" id="2601811"/>
    <lineage>
        <taxon>Eukaryota</taxon>
        <taxon>Fungi</taxon>
        <taxon>Dikarya</taxon>
        <taxon>Ascomycota</taxon>
        <taxon>Pezizomycotina</taxon>
        <taxon>Dothideomycetes</taxon>
        <taxon>Dothideomycetidae</taxon>
        <taxon>Myriangiales</taxon>
        <taxon>Elsinoaceae</taxon>
        <taxon>Elsinoe</taxon>
    </lineage>
</organism>
<feature type="transmembrane region" description="Helical" evidence="7">
    <location>
        <begin position="20"/>
        <end position="40"/>
    </location>
</feature>
<dbReference type="InterPro" id="IPR005829">
    <property type="entry name" value="Sugar_transporter_CS"/>
</dbReference>
<evidence type="ECO:0000256" key="1">
    <source>
        <dbReference type="ARBA" id="ARBA00004141"/>
    </source>
</evidence>
<evidence type="ECO:0000256" key="2">
    <source>
        <dbReference type="ARBA" id="ARBA00010992"/>
    </source>
</evidence>
<keyword evidence="3" id="KW-0813">Transport</keyword>
<evidence type="ECO:0000256" key="4">
    <source>
        <dbReference type="ARBA" id="ARBA00022692"/>
    </source>
</evidence>
<feature type="transmembrane region" description="Helical" evidence="7">
    <location>
        <begin position="342"/>
        <end position="361"/>
    </location>
</feature>
<dbReference type="GO" id="GO:0005351">
    <property type="term" value="F:carbohydrate:proton symporter activity"/>
    <property type="evidence" value="ECO:0007669"/>
    <property type="project" value="TreeGrafter"/>
</dbReference>
<dbReference type="OrthoDB" id="6133115at2759"/>
<accession>A0A8K0LDI9</accession>
<sequence length="663" mass="73024">MGNDLVDVPGDTVPWYRHTYLLKLNFCIFSIVLLSSSNGYDGSIMGGLLALQSWNRFMNNPTGVWLGWINAVYFLGSLIGFPLAAWVAQRYGRKTGIYIGYGFLVLAVVVQSASQNADMFIYPRLIFGLASAWFGNAGPLLINEISHPKHRAIASATFMCGFYVGGTISGFTTFGTRNMVGDWSWRLPVLLQALLPVLAIPGILMTPESPRWLISMGRSAEARAIIAKWQVGGNEEDPLVQLQMVEIESAITSEKEVAQSSSYKQMIETPGNRQRLLITITLGIFSQWVGNGVVSYYLPLILTSVGVTSVTNQLLISANLNVWNLLFALAAAACVDKLGRRFLFLCSACVMLVSFIIITGLSGTFATSGATNVGLAVVPFLFIFFAGYDIALTPLLTAYPCEIWPYELRSRGLTVTWLSAIIAIFFNTFVNAIALEAIAWKYYFVFIAVLVAYLLTAFFFYRETRGHTLEQMAVVFDGEDARPDGIESGKLAVEIVSYTEEVAKEWGYYINNYTTLTVNNLARNGRSTRSFINEGLWAQLLTATKAGDFVIIEHGHNDDVDPTSDTKDRGVLPGTGAATVVVTNSTGAKETVHTFGWYLTKMIADVKAKKATPILSGMVNRNYWKGEVLQKDWPFADTAKQVAATEKVEYIDHTAYSVALFQS</sequence>
<dbReference type="PANTHER" id="PTHR48022:SF3">
    <property type="entry name" value="HEXOSE TRANSPORTER PROTEIN (AFU_ORTHOLOGUE AFUA_8G04480)-RELATED"/>
    <property type="match status" value="1"/>
</dbReference>
<feature type="transmembrane region" description="Helical" evidence="7">
    <location>
        <begin position="65"/>
        <end position="88"/>
    </location>
</feature>
<name>A0A8K0LDI9_9PEZI</name>